<dbReference type="Proteomes" id="UP001245184">
    <property type="component" value="Unassembled WGS sequence"/>
</dbReference>
<dbReference type="EMBL" id="JAVIZN010000002">
    <property type="protein sequence ID" value="MDR6205438.1"/>
    <property type="molecule type" value="Genomic_DNA"/>
</dbReference>
<evidence type="ECO:0000313" key="2">
    <source>
        <dbReference type="Proteomes" id="UP001245184"/>
    </source>
</evidence>
<gene>
    <name evidence="1" type="ORF">QF025_004158</name>
</gene>
<protein>
    <submittedName>
        <fullName evidence="1">Uncharacterized protein</fullName>
    </submittedName>
</protein>
<name>A0ABD5CK46_9BURK</name>
<dbReference type="AlphaFoldDB" id="A0ABD5CK46"/>
<evidence type="ECO:0000313" key="1">
    <source>
        <dbReference type="EMBL" id="MDR6205438.1"/>
    </source>
</evidence>
<comment type="caution">
    <text evidence="1">The sequence shown here is derived from an EMBL/GenBank/DDBJ whole genome shotgun (WGS) entry which is preliminary data.</text>
</comment>
<dbReference type="RefSeq" id="WP_310033183.1">
    <property type="nucleotide sequence ID" value="NZ_JAVIZN010000002.1"/>
</dbReference>
<reference evidence="1 2" key="1">
    <citation type="submission" date="2023-08" db="EMBL/GenBank/DDBJ databases">
        <title>Genome sequencing of plant associated microbes to promote plant fitness in Sorghum bicolor and Oryza sativa.</title>
        <authorList>
            <person name="Coleman-Derr D."/>
        </authorList>
    </citation>
    <scope>NUCLEOTIDE SEQUENCE [LARGE SCALE GENOMIC DNA]</scope>
    <source>
        <strain evidence="1 2">SLBN-33</strain>
    </source>
</reference>
<organism evidence="1 2">
    <name type="scientific">Paraburkholderia graminis</name>
    <dbReference type="NCBI Taxonomy" id="60548"/>
    <lineage>
        <taxon>Bacteria</taxon>
        <taxon>Pseudomonadati</taxon>
        <taxon>Pseudomonadota</taxon>
        <taxon>Betaproteobacteria</taxon>
        <taxon>Burkholderiales</taxon>
        <taxon>Burkholderiaceae</taxon>
        <taxon>Paraburkholderia</taxon>
    </lineage>
</organism>
<proteinExistence type="predicted"/>
<accession>A0ABD5CK46</accession>
<sequence>MLRSLAQPGGPNAFRQEKDFVDSAAFARLQATMQTLRTRYPLLTDTWIEESALYANFAFFWVDGMYGFFEGLRGEKAEEHFFEVNYESCTFNQAAYEVIPDADFASLFSLANARLRPLPVLSKSEFEKLKLYVGSVHSHSHSVLRASRLLKQLYTDLSTAGYKSSLEALALRPELLYSLSDGSSVPIARLGEHNPTSLSVKDLQGRASNLELTTEPGYLCPDEQCLLISGSDFLLEVIARRGIVLELRTTLNTSNQKNIRTLQTLVTGTAPASDFITTAIENVRGKCHGFFNTQDRPGAQDFVYVNRALQDNRIYVQYLNPQI</sequence>